<accession>A0A4R7YUP9</accession>
<proteinExistence type="predicted"/>
<dbReference type="EMBL" id="SODA01000031">
    <property type="protein sequence ID" value="TDV99634.1"/>
    <property type="molecule type" value="Genomic_DNA"/>
</dbReference>
<feature type="transmembrane region" description="Helical" evidence="1">
    <location>
        <begin position="287"/>
        <end position="307"/>
    </location>
</feature>
<dbReference type="RefSeq" id="WP_166668557.1">
    <property type="nucleotide sequence ID" value="NZ_QLME01000028.1"/>
</dbReference>
<sequence length="363" mass="43466">MKFEKVLTDDPIKEMWNRLDILSTISGAKKFLKERINEDSEISEEILEDKAKGIAFCIRSAREFFQTEIDHNMSTASISFYYGTFNFLSALLLADIENNYTLKDIEKFSSYGHGFKLFNNTDEEKILKRDNLIVNSNGFFYKFLKELNYDENLISMQGKYYSLEEVEEEEKYKIIDIKELISRIPELRNTFIEIFNEQPLYLNLNCRYNLTDQELFVKFPFDKNSPYLSDEDIYQILDWPNDIELSQKIETSRLKIITRDKINKNIIPDKKELHKSVLCYDCYIKPLLGIEDIFLIYFMFLYVLSIWTRYRPNLWREIVEGRFDIYRPLITKFLTSSERILPNIFLNKIYNRRFLFTGHSYLG</sequence>
<keyword evidence="1" id="KW-1133">Transmembrane helix</keyword>
<dbReference type="Pfam" id="PF14175">
    <property type="entry name" value="YaaC"/>
    <property type="match status" value="1"/>
</dbReference>
<gene>
    <name evidence="2" type="ORF">C8C77_13130</name>
</gene>
<reference evidence="2 3" key="1">
    <citation type="submission" date="2019-03" db="EMBL/GenBank/DDBJ databases">
        <title>Subsurface microbial communities from deep shales in Ohio and West Virginia, USA.</title>
        <authorList>
            <person name="Wrighton K."/>
        </authorList>
    </citation>
    <scope>NUCLEOTIDE SEQUENCE [LARGE SCALE GENOMIC DNA]</scope>
    <source>
        <strain evidence="2 3">MSL9.2</strain>
    </source>
</reference>
<dbReference type="Proteomes" id="UP000294697">
    <property type="component" value="Unassembled WGS sequence"/>
</dbReference>
<evidence type="ECO:0000313" key="3">
    <source>
        <dbReference type="Proteomes" id="UP000294697"/>
    </source>
</evidence>
<comment type="caution">
    <text evidence="2">The sequence shown here is derived from an EMBL/GenBank/DDBJ whole genome shotgun (WGS) entry which is preliminary data.</text>
</comment>
<keyword evidence="1" id="KW-0812">Transmembrane</keyword>
<evidence type="ECO:0000256" key="1">
    <source>
        <dbReference type="SAM" id="Phobius"/>
    </source>
</evidence>
<dbReference type="AlphaFoldDB" id="A0A4R7YUP9"/>
<organism evidence="2 3">
    <name type="scientific">Halanaerobium saccharolyticum</name>
    <dbReference type="NCBI Taxonomy" id="43595"/>
    <lineage>
        <taxon>Bacteria</taxon>
        <taxon>Bacillati</taxon>
        <taxon>Bacillota</taxon>
        <taxon>Clostridia</taxon>
        <taxon>Halanaerobiales</taxon>
        <taxon>Halanaerobiaceae</taxon>
        <taxon>Halanaerobium</taxon>
    </lineage>
</organism>
<evidence type="ECO:0000313" key="2">
    <source>
        <dbReference type="EMBL" id="TDV99634.1"/>
    </source>
</evidence>
<dbReference type="InterPro" id="IPR026988">
    <property type="entry name" value="YaaC-like"/>
</dbReference>
<keyword evidence="1" id="KW-0472">Membrane</keyword>
<protein>
    <submittedName>
        <fullName evidence="2">YaaC-like protein</fullName>
    </submittedName>
</protein>
<name>A0A4R7YUP9_9FIRM</name>